<feature type="transmembrane region" description="Helical" evidence="6">
    <location>
        <begin position="454"/>
        <end position="474"/>
    </location>
</feature>
<name>A0A0U5CIV1_ASPCI</name>
<feature type="transmembrane region" description="Helical" evidence="6">
    <location>
        <begin position="349"/>
        <end position="370"/>
    </location>
</feature>
<evidence type="ECO:0000259" key="7">
    <source>
        <dbReference type="PROSITE" id="PS50850"/>
    </source>
</evidence>
<evidence type="ECO:0000256" key="4">
    <source>
        <dbReference type="ARBA" id="ARBA00023136"/>
    </source>
</evidence>
<evidence type="ECO:0000256" key="6">
    <source>
        <dbReference type="SAM" id="Phobius"/>
    </source>
</evidence>
<feature type="transmembrane region" description="Helical" evidence="6">
    <location>
        <begin position="391"/>
        <end position="412"/>
    </location>
</feature>
<organism evidence="8 9">
    <name type="scientific">Aspergillus calidoustus</name>
    <dbReference type="NCBI Taxonomy" id="454130"/>
    <lineage>
        <taxon>Eukaryota</taxon>
        <taxon>Fungi</taxon>
        <taxon>Dikarya</taxon>
        <taxon>Ascomycota</taxon>
        <taxon>Pezizomycotina</taxon>
        <taxon>Eurotiomycetes</taxon>
        <taxon>Eurotiomycetidae</taxon>
        <taxon>Eurotiales</taxon>
        <taxon>Aspergillaceae</taxon>
        <taxon>Aspergillus</taxon>
        <taxon>Aspergillus subgen. Nidulantes</taxon>
    </lineage>
</organism>
<evidence type="ECO:0000256" key="5">
    <source>
        <dbReference type="SAM" id="MobiDB-lite"/>
    </source>
</evidence>
<proteinExistence type="predicted"/>
<feature type="transmembrane region" description="Helical" evidence="6">
    <location>
        <begin position="83"/>
        <end position="107"/>
    </location>
</feature>
<dbReference type="PANTHER" id="PTHR23502">
    <property type="entry name" value="MAJOR FACILITATOR SUPERFAMILY"/>
    <property type="match status" value="1"/>
</dbReference>
<dbReference type="Gene3D" id="1.20.1250.20">
    <property type="entry name" value="MFS general substrate transporter like domains"/>
    <property type="match status" value="1"/>
</dbReference>
<feature type="transmembrane region" description="Helical" evidence="6">
    <location>
        <begin position="127"/>
        <end position="145"/>
    </location>
</feature>
<feature type="transmembrane region" description="Helical" evidence="6">
    <location>
        <begin position="152"/>
        <end position="171"/>
    </location>
</feature>
<evidence type="ECO:0000313" key="8">
    <source>
        <dbReference type="EMBL" id="CEL10892.1"/>
    </source>
</evidence>
<dbReference type="STRING" id="454130.A0A0U5CIV1"/>
<dbReference type="SUPFAM" id="SSF103473">
    <property type="entry name" value="MFS general substrate transporter"/>
    <property type="match status" value="1"/>
</dbReference>
<dbReference type="GO" id="GO:0005886">
    <property type="term" value="C:plasma membrane"/>
    <property type="evidence" value="ECO:0007669"/>
    <property type="project" value="TreeGrafter"/>
</dbReference>
<dbReference type="AlphaFoldDB" id="A0A0U5CIV1"/>
<feature type="domain" description="Major facilitator superfamily (MFS) profile" evidence="7">
    <location>
        <begin position="84"/>
        <end position="514"/>
    </location>
</feature>
<dbReference type="PROSITE" id="PS50850">
    <property type="entry name" value="MFS"/>
    <property type="match status" value="1"/>
</dbReference>
<gene>
    <name evidence="8" type="ORF">ASPCAL13999</name>
</gene>
<dbReference type="PANTHER" id="PTHR23502:SF187">
    <property type="entry name" value="TRANSPORTER, PUTATIVE (AFU_ORTHOLOGUE AFUA_2G17840)-RELATED"/>
    <property type="match status" value="1"/>
</dbReference>
<evidence type="ECO:0000256" key="3">
    <source>
        <dbReference type="ARBA" id="ARBA00022989"/>
    </source>
</evidence>
<keyword evidence="4 6" id="KW-0472">Membrane</keyword>
<dbReference type="InterPro" id="IPR020846">
    <property type="entry name" value="MFS_dom"/>
</dbReference>
<comment type="subcellular location">
    <subcellularLocation>
        <location evidence="1">Membrane</location>
        <topology evidence="1">Multi-pass membrane protein</topology>
    </subcellularLocation>
</comment>
<feature type="transmembrane region" description="Helical" evidence="6">
    <location>
        <begin position="418"/>
        <end position="442"/>
    </location>
</feature>
<evidence type="ECO:0000256" key="1">
    <source>
        <dbReference type="ARBA" id="ARBA00004141"/>
    </source>
</evidence>
<reference evidence="9" key="1">
    <citation type="journal article" date="2016" name="Genome Announc.">
        <title>Draft genome sequences of fungus Aspergillus calidoustus.</title>
        <authorList>
            <person name="Horn F."/>
            <person name="Linde J."/>
            <person name="Mattern D.J."/>
            <person name="Walther G."/>
            <person name="Guthke R."/>
            <person name="Scherlach K."/>
            <person name="Martin K."/>
            <person name="Brakhage A.A."/>
            <person name="Petzke L."/>
            <person name="Valiante V."/>
        </authorList>
    </citation>
    <scope>NUCLEOTIDE SEQUENCE [LARGE SCALE GENOMIC DNA]</scope>
    <source>
        <strain evidence="9">SF006504</strain>
    </source>
</reference>
<keyword evidence="2 6" id="KW-0812">Transmembrane</keyword>
<dbReference type="InterPro" id="IPR011701">
    <property type="entry name" value="MFS"/>
</dbReference>
<feature type="region of interest" description="Disordered" evidence="5">
    <location>
        <begin position="1"/>
        <end position="24"/>
    </location>
</feature>
<evidence type="ECO:0000313" key="9">
    <source>
        <dbReference type="Proteomes" id="UP000054771"/>
    </source>
</evidence>
<dbReference type="Pfam" id="PF07690">
    <property type="entry name" value="MFS_1"/>
    <property type="match status" value="1"/>
</dbReference>
<feature type="transmembrane region" description="Helical" evidence="6">
    <location>
        <begin position="183"/>
        <end position="202"/>
    </location>
</feature>
<dbReference type="EMBL" id="CDMC01000021">
    <property type="protein sequence ID" value="CEL10892.1"/>
    <property type="molecule type" value="Genomic_DNA"/>
</dbReference>
<sequence length="522" mass="57394">MGPDNPGTLHVQDPDGAPRNMTLENEKGPAIHDAHGYVLDTEGGDLSGANNTKLAKDGHTILIPQPSDDPEDPLNWSSFKKHLILLIISWAALLPDYGSATGAVTLIPQAAIWKMSEDTVNHSQVGNVFMLGAGGVFAVAFSAYFGRLPVLFWFLVLGTATAAWCAAAVTFESFMAARILNGFFSTVAQGGGLMFINDMFFFHERARKINIWAGFIILSPYFGPLFTAFIISTQEWSIAFWLFFAMCALALVLCVLFVPETYYSRQQHSGPSNGPRVLTLIGIHQRRQNLLQPNTIVDAFLRPVKVLLKVPIFLICFYYVLTFAWVVGINTTLSIFLTPLYNFGPKQIGFFYFTPVVAALLGELAGHWIHDLIARAYIHKHRGHFEPEVRLRAIYISTPFMIAGIVLLGFALENAYHYMITSLGWGLYVFGVMITTVAINAYGLDSYPDGSGEVAAWINMARTTGGFIVSYFQVEWADTMGAKNSFGTQAGIVAAASIIPVCLMVWGKTLRERAGPLGFKTA</sequence>
<accession>A0A0U5CIV1</accession>
<dbReference type="OMA" id="LATAIWC"/>
<keyword evidence="3 6" id="KW-1133">Transmembrane helix</keyword>
<dbReference type="InterPro" id="IPR036259">
    <property type="entry name" value="MFS_trans_sf"/>
</dbReference>
<keyword evidence="9" id="KW-1185">Reference proteome</keyword>
<dbReference type="Proteomes" id="UP000054771">
    <property type="component" value="Unassembled WGS sequence"/>
</dbReference>
<dbReference type="OrthoDB" id="2533084at2759"/>
<feature type="transmembrane region" description="Helical" evidence="6">
    <location>
        <begin position="238"/>
        <end position="258"/>
    </location>
</feature>
<protein>
    <recommendedName>
        <fullName evidence="7">Major facilitator superfamily (MFS) profile domain-containing protein</fullName>
    </recommendedName>
</protein>
<feature type="transmembrane region" description="Helical" evidence="6">
    <location>
        <begin position="312"/>
        <end position="337"/>
    </location>
</feature>
<feature type="transmembrane region" description="Helical" evidence="6">
    <location>
        <begin position="209"/>
        <end position="232"/>
    </location>
</feature>
<dbReference type="GO" id="GO:0022857">
    <property type="term" value="F:transmembrane transporter activity"/>
    <property type="evidence" value="ECO:0007669"/>
    <property type="project" value="InterPro"/>
</dbReference>
<feature type="transmembrane region" description="Helical" evidence="6">
    <location>
        <begin position="486"/>
        <end position="506"/>
    </location>
</feature>
<evidence type="ECO:0000256" key="2">
    <source>
        <dbReference type="ARBA" id="ARBA00022692"/>
    </source>
</evidence>